<evidence type="ECO:0000256" key="5">
    <source>
        <dbReference type="ARBA" id="ARBA00022448"/>
    </source>
</evidence>
<evidence type="ECO:0000256" key="9">
    <source>
        <dbReference type="SAM" id="SignalP"/>
    </source>
</evidence>
<comment type="subunit">
    <text evidence="3">The complex is composed of two ATP-binding proteins (UgpC), two transmembrane proteins (UgpA and UgpE) and a solute-binding protein (UgpB).</text>
</comment>
<dbReference type="InterPro" id="IPR050490">
    <property type="entry name" value="Bact_solute-bd_prot1"/>
</dbReference>
<dbReference type="EMBL" id="JAOCZP010000002">
    <property type="protein sequence ID" value="MCT7374885.1"/>
    <property type="molecule type" value="Genomic_DNA"/>
</dbReference>
<feature type="chain" id="PRO_5045446612" description="sn-glycerol-3-phosphate-binding periplasmic protein UgpB" evidence="9">
    <location>
        <begin position="22"/>
        <end position="439"/>
    </location>
</feature>
<reference evidence="10 11" key="1">
    <citation type="submission" date="2022-09" db="EMBL/GenBank/DDBJ databases">
        <title>Chelativorans salina sp. nov., a novel slightly halophilic bacterium isolated from a saline lake sediment enrichment.</title>
        <authorList>
            <person name="Gao L."/>
            <person name="Fang B.-Z."/>
            <person name="Li W.-J."/>
        </authorList>
    </citation>
    <scope>NUCLEOTIDE SEQUENCE [LARGE SCALE GENOMIC DNA]</scope>
    <source>
        <strain evidence="10 11">EGI FJ00035</strain>
    </source>
</reference>
<comment type="subcellular location">
    <subcellularLocation>
        <location evidence="1">Periplasm</location>
    </subcellularLocation>
</comment>
<dbReference type="InterPro" id="IPR006059">
    <property type="entry name" value="SBP"/>
</dbReference>
<name>A0ABT2LJV6_9HYPH</name>
<dbReference type="SUPFAM" id="SSF53850">
    <property type="entry name" value="Periplasmic binding protein-like II"/>
    <property type="match status" value="1"/>
</dbReference>
<feature type="signal peptide" evidence="9">
    <location>
        <begin position="1"/>
        <end position="21"/>
    </location>
</feature>
<organism evidence="10 11">
    <name type="scientific">Chelativorans salis</name>
    <dbReference type="NCBI Taxonomy" id="2978478"/>
    <lineage>
        <taxon>Bacteria</taxon>
        <taxon>Pseudomonadati</taxon>
        <taxon>Pseudomonadota</taxon>
        <taxon>Alphaproteobacteria</taxon>
        <taxon>Hyphomicrobiales</taxon>
        <taxon>Phyllobacteriaceae</taxon>
        <taxon>Chelativorans</taxon>
    </lineage>
</organism>
<dbReference type="CDD" id="cd14748">
    <property type="entry name" value="PBP2_UgpB"/>
    <property type="match status" value="1"/>
</dbReference>
<evidence type="ECO:0000256" key="4">
    <source>
        <dbReference type="ARBA" id="ARBA00017470"/>
    </source>
</evidence>
<keyword evidence="7" id="KW-0574">Periplasm</keyword>
<accession>A0ABT2LJV6</accession>
<evidence type="ECO:0000256" key="8">
    <source>
        <dbReference type="ARBA" id="ARBA00034473"/>
    </source>
</evidence>
<comment type="function">
    <text evidence="8">Part of the ABC transporter complex UgpBAEC involved in sn-glycerol-3-phosphate (G3P) import. Binds G3P.</text>
</comment>
<comment type="similarity">
    <text evidence="2">Belongs to the bacterial solute-binding protein 1 family.</text>
</comment>
<evidence type="ECO:0000313" key="11">
    <source>
        <dbReference type="Proteomes" id="UP001320831"/>
    </source>
</evidence>
<comment type="caution">
    <text evidence="10">The sequence shown here is derived from an EMBL/GenBank/DDBJ whole genome shotgun (WGS) entry which is preliminary data.</text>
</comment>
<evidence type="ECO:0000256" key="7">
    <source>
        <dbReference type="ARBA" id="ARBA00022764"/>
    </source>
</evidence>
<dbReference type="PANTHER" id="PTHR43649:SF31">
    <property type="entry name" value="SN-GLYCEROL-3-PHOSPHATE-BINDING PERIPLASMIC PROTEIN UGPB"/>
    <property type="match status" value="1"/>
</dbReference>
<sequence length="439" mass="48015">MTRTFLLAATAMIALPLSAQAQTKVEWWHAMGGELGTKLEEIVAGYNASQDQYEVVPVFKGTYPETMTGAIAAFRAGQQPHIVQVYEVGTGTMMAAEGAIYPVYQLMQDAGATFNPADYLPAVVGYYADTDGNMLSMPFNSSTPILYYNKDVFEKAGLNPEKAPETWAEVEEFSKKIIDSGAANCGFTSGWISWVQLENFSAWHNQQIGTLENGFGGIDSELTVNGPAQVKHWENMKRWQDESIFQYGGPVGGNDAPPKFYAQECAMYMNSSASRAGVVANAKDFEVGYGMLPYYDDVEGAPQNSIIGGATLWVLAGHEDEEYKGVADFFSYLSSAEVQADWHQFSGYLPITTAAYELGKSQGYYAKTPGTDVAIRQITLNKPTPNSKGLRFGNYVQVRAIIDEEFEHLLSGGKSAQEALDAVVERGNALIRDFQDSNS</sequence>
<keyword evidence="11" id="KW-1185">Reference proteome</keyword>
<dbReference type="PANTHER" id="PTHR43649">
    <property type="entry name" value="ARABINOSE-BINDING PROTEIN-RELATED"/>
    <property type="match status" value="1"/>
</dbReference>
<evidence type="ECO:0000256" key="3">
    <source>
        <dbReference type="ARBA" id="ARBA00011557"/>
    </source>
</evidence>
<evidence type="ECO:0000256" key="1">
    <source>
        <dbReference type="ARBA" id="ARBA00004418"/>
    </source>
</evidence>
<keyword evidence="6 9" id="KW-0732">Signal</keyword>
<dbReference type="Proteomes" id="UP001320831">
    <property type="component" value="Unassembled WGS sequence"/>
</dbReference>
<dbReference type="Pfam" id="PF13416">
    <property type="entry name" value="SBP_bac_8"/>
    <property type="match status" value="1"/>
</dbReference>
<gene>
    <name evidence="10" type="primary">ugpB</name>
    <name evidence="10" type="ORF">N5A92_07520</name>
</gene>
<evidence type="ECO:0000256" key="6">
    <source>
        <dbReference type="ARBA" id="ARBA00022729"/>
    </source>
</evidence>
<keyword evidence="5" id="KW-0813">Transport</keyword>
<dbReference type="NCBIfam" id="NF008211">
    <property type="entry name" value="PRK10974.1"/>
    <property type="match status" value="1"/>
</dbReference>
<dbReference type="RefSeq" id="WP_260901440.1">
    <property type="nucleotide sequence ID" value="NZ_JAOCZP010000002.1"/>
</dbReference>
<evidence type="ECO:0000313" key="10">
    <source>
        <dbReference type="EMBL" id="MCT7374885.1"/>
    </source>
</evidence>
<evidence type="ECO:0000256" key="2">
    <source>
        <dbReference type="ARBA" id="ARBA00008520"/>
    </source>
</evidence>
<protein>
    <recommendedName>
        <fullName evidence="4">sn-glycerol-3-phosphate-binding periplasmic protein UgpB</fullName>
    </recommendedName>
</protein>
<dbReference type="Gene3D" id="3.40.190.10">
    <property type="entry name" value="Periplasmic binding protein-like II"/>
    <property type="match status" value="2"/>
</dbReference>
<proteinExistence type="inferred from homology"/>